<proteinExistence type="predicted"/>
<feature type="compositionally biased region" description="Pro residues" evidence="1">
    <location>
        <begin position="77"/>
        <end position="86"/>
    </location>
</feature>
<accession>A0ABQ9WH89</accession>
<name>A0ABQ9WH89_SAGOE</name>
<feature type="region of interest" description="Disordered" evidence="1">
    <location>
        <begin position="68"/>
        <end position="124"/>
    </location>
</feature>
<dbReference type="EMBL" id="JASSZA010000001">
    <property type="protein sequence ID" value="KAK2121025.1"/>
    <property type="molecule type" value="Genomic_DNA"/>
</dbReference>
<evidence type="ECO:0000313" key="3">
    <source>
        <dbReference type="Proteomes" id="UP001266305"/>
    </source>
</evidence>
<organism evidence="2 3">
    <name type="scientific">Saguinus oedipus</name>
    <name type="common">Cotton-top tamarin</name>
    <name type="synonym">Oedipomidas oedipus</name>
    <dbReference type="NCBI Taxonomy" id="9490"/>
    <lineage>
        <taxon>Eukaryota</taxon>
        <taxon>Metazoa</taxon>
        <taxon>Chordata</taxon>
        <taxon>Craniata</taxon>
        <taxon>Vertebrata</taxon>
        <taxon>Euteleostomi</taxon>
        <taxon>Mammalia</taxon>
        <taxon>Eutheria</taxon>
        <taxon>Euarchontoglires</taxon>
        <taxon>Primates</taxon>
        <taxon>Haplorrhini</taxon>
        <taxon>Platyrrhini</taxon>
        <taxon>Cebidae</taxon>
        <taxon>Callitrichinae</taxon>
        <taxon>Saguinus</taxon>
    </lineage>
</organism>
<keyword evidence="3" id="KW-1185">Reference proteome</keyword>
<evidence type="ECO:0000256" key="1">
    <source>
        <dbReference type="SAM" id="MobiDB-lite"/>
    </source>
</evidence>
<comment type="caution">
    <text evidence="2">The sequence shown here is derived from an EMBL/GenBank/DDBJ whole genome shotgun (WGS) entry which is preliminary data.</text>
</comment>
<evidence type="ECO:0000313" key="2">
    <source>
        <dbReference type="EMBL" id="KAK2121025.1"/>
    </source>
</evidence>
<dbReference type="Proteomes" id="UP001266305">
    <property type="component" value="Unassembled WGS sequence"/>
</dbReference>
<gene>
    <name evidence="2" type="ORF">P7K49_002411</name>
</gene>
<protein>
    <submittedName>
        <fullName evidence="2">Uncharacterized protein</fullName>
    </submittedName>
</protein>
<reference evidence="2 3" key="1">
    <citation type="submission" date="2023-05" db="EMBL/GenBank/DDBJ databases">
        <title>B98-5 Cell Line De Novo Hybrid Assembly: An Optical Mapping Approach.</title>
        <authorList>
            <person name="Kananen K."/>
            <person name="Auerbach J.A."/>
            <person name="Kautto E."/>
            <person name="Blachly J.S."/>
        </authorList>
    </citation>
    <scope>NUCLEOTIDE SEQUENCE [LARGE SCALE GENOMIC DNA]</scope>
    <source>
        <strain evidence="2">B95-8</strain>
        <tissue evidence="2">Cell line</tissue>
    </source>
</reference>
<sequence>MENYSRQSLAPAKGREGKNAGNSRELQAVSRGSNRQSAKACEKLWVCHPPPSSRSFCLLGAHSGYTSRNQEAQTPLPTRPGPPRSPSPWVATPHPAVTEPYRTQSNVILDPAKGSQGSPPEFPT</sequence>
<feature type="compositionally biased region" description="Polar residues" evidence="1">
    <location>
        <begin position="20"/>
        <end position="36"/>
    </location>
</feature>
<feature type="region of interest" description="Disordered" evidence="1">
    <location>
        <begin position="1"/>
        <end position="36"/>
    </location>
</feature>